<protein>
    <submittedName>
        <fullName evidence="1">Uncharacterized protein</fullName>
    </submittedName>
</protein>
<organism evidence="1 2">
    <name type="scientific">Phage Phass-1</name>
    <dbReference type="NCBI Taxonomy" id="3043662"/>
    <lineage>
        <taxon>Viruses</taxon>
        <taxon>Duplodnaviria</taxon>
        <taxon>Heunggongvirae</taxon>
        <taxon>Uroviricota</taxon>
        <taxon>Caudoviricetes</taxon>
        <taxon>Caudoviricetes code 15 clade</taxon>
    </lineage>
</organism>
<dbReference type="EMBL" id="OQ749652">
    <property type="protein sequence ID" value="WIC39562.1"/>
    <property type="molecule type" value="Genomic_DNA"/>
</dbReference>
<sequence length="57" mass="6434">MYSISLFQDGQMVADIIPTYLPDGSISYDTQNSVLDKNNIFCDSIDIRFAEKVNLVD</sequence>
<reference evidence="1" key="1">
    <citation type="submission" date="2023-04" db="EMBL/GenBank/DDBJ databases">
        <title>Bacteriophage Phass-1 Discovered in the Human Gut Virome - the Founding Member of the Proposed New Family Phassviridae.</title>
        <authorList>
            <person name="Tikunov A.Y."/>
            <person name="Morozova V.V."/>
            <person name="Chechushkov A.V."/>
            <person name="Tikunova N.V."/>
        </authorList>
    </citation>
    <scope>NUCLEOTIDE SEQUENCE</scope>
</reference>
<accession>A0AAF0LVZ0</accession>
<evidence type="ECO:0000313" key="2">
    <source>
        <dbReference type="Proteomes" id="UP001237988"/>
    </source>
</evidence>
<dbReference type="Proteomes" id="UP001237988">
    <property type="component" value="Segment"/>
</dbReference>
<evidence type="ECO:0000313" key="1">
    <source>
        <dbReference type="EMBL" id="WIC39562.1"/>
    </source>
</evidence>
<name>A0AAF0LVZ0_9CAUD</name>
<proteinExistence type="predicted"/>